<protein>
    <submittedName>
        <fullName evidence="1">Uncharacterized protein</fullName>
    </submittedName>
</protein>
<organism evidence="1 2">
    <name type="scientific">Exidia glandulosa HHB12029</name>
    <dbReference type="NCBI Taxonomy" id="1314781"/>
    <lineage>
        <taxon>Eukaryota</taxon>
        <taxon>Fungi</taxon>
        <taxon>Dikarya</taxon>
        <taxon>Basidiomycota</taxon>
        <taxon>Agaricomycotina</taxon>
        <taxon>Agaricomycetes</taxon>
        <taxon>Auriculariales</taxon>
        <taxon>Exidiaceae</taxon>
        <taxon>Exidia</taxon>
    </lineage>
</organism>
<name>A0A165CPF7_EXIGL</name>
<accession>A0A165CPF7</accession>
<sequence>MPDPTAVVRNAESTLALRDKNYEPIYLLPMTRYTITNAHSAHSMLLLAMNALAYISATDPINEAYAAGVYRTKDDQEEHFTILLSGSGSIPTTTRQNVTRVVSLLRAAAESDTLVPDLFAELTLGGFDKWRRRAYLDDEATWNRRIEGVREELVDGELALFNAIVERLDAVREYVANHRNLQAVDDARASTRSKLLTAVAALDAMLQQEPVRTLLIRKVDNILP</sequence>
<dbReference type="Proteomes" id="UP000077266">
    <property type="component" value="Unassembled WGS sequence"/>
</dbReference>
<dbReference type="EMBL" id="KV426301">
    <property type="protein sequence ID" value="KZV82851.1"/>
    <property type="molecule type" value="Genomic_DNA"/>
</dbReference>
<proteinExistence type="predicted"/>
<dbReference type="InParanoid" id="A0A165CPF7"/>
<evidence type="ECO:0000313" key="1">
    <source>
        <dbReference type="EMBL" id="KZV82851.1"/>
    </source>
</evidence>
<evidence type="ECO:0000313" key="2">
    <source>
        <dbReference type="Proteomes" id="UP000077266"/>
    </source>
</evidence>
<feature type="non-terminal residue" evidence="1">
    <location>
        <position position="224"/>
    </location>
</feature>
<reference evidence="1 2" key="1">
    <citation type="journal article" date="2016" name="Mol. Biol. Evol.">
        <title>Comparative Genomics of Early-Diverging Mushroom-Forming Fungi Provides Insights into the Origins of Lignocellulose Decay Capabilities.</title>
        <authorList>
            <person name="Nagy L.G."/>
            <person name="Riley R."/>
            <person name="Tritt A."/>
            <person name="Adam C."/>
            <person name="Daum C."/>
            <person name="Floudas D."/>
            <person name="Sun H."/>
            <person name="Yadav J.S."/>
            <person name="Pangilinan J."/>
            <person name="Larsson K.H."/>
            <person name="Matsuura K."/>
            <person name="Barry K."/>
            <person name="Labutti K."/>
            <person name="Kuo R."/>
            <person name="Ohm R.A."/>
            <person name="Bhattacharya S.S."/>
            <person name="Shirouzu T."/>
            <person name="Yoshinaga Y."/>
            <person name="Martin F.M."/>
            <person name="Grigoriev I.V."/>
            <person name="Hibbett D.S."/>
        </authorList>
    </citation>
    <scope>NUCLEOTIDE SEQUENCE [LARGE SCALE GENOMIC DNA]</scope>
    <source>
        <strain evidence="1 2">HHB12029</strain>
    </source>
</reference>
<gene>
    <name evidence="1" type="ORF">EXIGLDRAFT_778144</name>
</gene>
<dbReference type="AlphaFoldDB" id="A0A165CPF7"/>
<keyword evidence="2" id="KW-1185">Reference proteome</keyword>